<evidence type="ECO:0000313" key="6">
    <source>
        <dbReference type="EMBL" id="MFM1345875.1"/>
    </source>
</evidence>
<keyword evidence="7" id="KW-1185">Reference proteome</keyword>
<dbReference type="PROSITE" id="PS50043">
    <property type="entry name" value="HTH_LUXR_2"/>
    <property type="match status" value="1"/>
</dbReference>
<sequence>MSNIIIFSKYDLIRYFFNDVISGILDNESNEFHSSITICASLSELHKLISVIDNARIIFDADNISKLDLLYIFSLINNKTKKSNVFLFVKEQNALNFPEEMKKLPEVFLYKNAPLELLKRILEDFVLDRKVKKRDLQISSKLKGDCPLTQREKEVIHLILTGVSNADIAELLNISHKTASAHRMKIYRKYNVNSLMGLYIQFKHGDLG</sequence>
<reference evidence="6 7" key="1">
    <citation type="journal article" date="2024" name="Infect. Genet. Evol.">
        <title>Characteristics and comparative genome analysis of Yersinia enterocolitica and related species associated with human infections in Switzerland 2019-2023.</title>
        <authorList>
            <person name="Stevens M.J.A."/>
            <person name="Horlbog J.A."/>
            <person name="Diethelm A."/>
            <person name="Stephan R."/>
            <person name="Nuesch-Inderbinen M."/>
        </authorList>
    </citation>
    <scope>NUCLEOTIDE SEQUENCE [LARGE SCALE GENOMIC DNA]</scope>
    <source>
        <strain evidence="6 7">N20-0302</strain>
    </source>
</reference>
<protein>
    <submittedName>
        <fullName evidence="6">LuxR C-terminal-related transcriptional regulator</fullName>
    </submittedName>
</protein>
<dbReference type="PANTHER" id="PTHR44688">
    <property type="entry name" value="DNA-BINDING TRANSCRIPTIONAL ACTIVATOR DEVR_DOSR"/>
    <property type="match status" value="1"/>
</dbReference>
<dbReference type="PANTHER" id="PTHR44688:SF16">
    <property type="entry name" value="DNA-BINDING TRANSCRIPTIONAL ACTIVATOR DEVR_DOSR"/>
    <property type="match status" value="1"/>
</dbReference>
<dbReference type="InterPro" id="IPR036388">
    <property type="entry name" value="WH-like_DNA-bd_sf"/>
</dbReference>
<comment type="caution">
    <text evidence="6">The sequence shown here is derived from an EMBL/GenBank/DDBJ whole genome shotgun (WGS) entry which is preliminary data.</text>
</comment>
<accession>A0ABW9EV35</accession>
<keyword evidence="1" id="KW-0805">Transcription regulation</keyword>
<proteinExistence type="predicted"/>
<dbReference type="Gene3D" id="1.10.10.10">
    <property type="entry name" value="Winged helix-like DNA-binding domain superfamily/Winged helix DNA-binding domain"/>
    <property type="match status" value="1"/>
</dbReference>
<keyword evidence="2" id="KW-0238">DNA-binding</keyword>
<dbReference type="PRINTS" id="PR00038">
    <property type="entry name" value="HTHLUXR"/>
</dbReference>
<evidence type="ECO:0000313" key="7">
    <source>
        <dbReference type="Proteomes" id="UP001629523"/>
    </source>
</evidence>
<organism evidence="6 7">
    <name type="scientific">Yersinia proxima</name>
    <dbReference type="NCBI Taxonomy" id="2890316"/>
    <lineage>
        <taxon>Bacteria</taxon>
        <taxon>Pseudomonadati</taxon>
        <taxon>Pseudomonadota</taxon>
        <taxon>Gammaproteobacteria</taxon>
        <taxon>Enterobacterales</taxon>
        <taxon>Yersiniaceae</taxon>
        <taxon>Yersinia</taxon>
    </lineage>
</organism>
<evidence type="ECO:0000256" key="4">
    <source>
        <dbReference type="ARBA" id="ARBA00023163"/>
    </source>
</evidence>
<name>A0ABW9EV35_9GAMM</name>
<dbReference type="Pfam" id="PF00196">
    <property type="entry name" value="GerE"/>
    <property type="match status" value="1"/>
</dbReference>
<evidence type="ECO:0000256" key="2">
    <source>
        <dbReference type="ARBA" id="ARBA00023125"/>
    </source>
</evidence>
<dbReference type="SUPFAM" id="SSF46894">
    <property type="entry name" value="C-terminal effector domain of the bipartite response regulators"/>
    <property type="match status" value="1"/>
</dbReference>
<dbReference type="InterPro" id="IPR000792">
    <property type="entry name" value="Tscrpt_reg_LuxR_C"/>
</dbReference>
<evidence type="ECO:0000256" key="3">
    <source>
        <dbReference type="ARBA" id="ARBA00023159"/>
    </source>
</evidence>
<dbReference type="RefSeq" id="WP_077175414.1">
    <property type="nucleotide sequence ID" value="NZ_CABHZB010000009.1"/>
</dbReference>
<keyword evidence="3" id="KW-0010">Activator</keyword>
<gene>
    <name evidence="6" type="ORF">WFP14_04840</name>
</gene>
<dbReference type="Proteomes" id="UP001629523">
    <property type="component" value="Unassembled WGS sequence"/>
</dbReference>
<evidence type="ECO:0000259" key="5">
    <source>
        <dbReference type="PROSITE" id="PS50043"/>
    </source>
</evidence>
<evidence type="ECO:0000256" key="1">
    <source>
        <dbReference type="ARBA" id="ARBA00023015"/>
    </source>
</evidence>
<dbReference type="SMART" id="SM00421">
    <property type="entry name" value="HTH_LUXR"/>
    <property type="match status" value="1"/>
</dbReference>
<dbReference type="EMBL" id="JBBEST010000001">
    <property type="protein sequence ID" value="MFM1345875.1"/>
    <property type="molecule type" value="Genomic_DNA"/>
</dbReference>
<dbReference type="CDD" id="cd06170">
    <property type="entry name" value="LuxR_C_like"/>
    <property type="match status" value="1"/>
</dbReference>
<feature type="domain" description="HTH luxR-type" evidence="5">
    <location>
        <begin position="141"/>
        <end position="206"/>
    </location>
</feature>
<keyword evidence="4" id="KW-0804">Transcription</keyword>
<dbReference type="InterPro" id="IPR016032">
    <property type="entry name" value="Sig_transdc_resp-reg_C-effctor"/>
</dbReference>